<dbReference type="EMBL" id="PGVG01000006">
    <property type="protein sequence ID" value="PJG55259.1"/>
    <property type="molecule type" value="Genomic_DNA"/>
</dbReference>
<evidence type="ECO:0000259" key="2">
    <source>
        <dbReference type="SMART" id="SM00736"/>
    </source>
</evidence>
<feature type="region of interest" description="Disordered" evidence="1">
    <location>
        <begin position="934"/>
        <end position="958"/>
    </location>
</feature>
<proteinExistence type="predicted"/>
<dbReference type="InterPro" id="IPR011049">
    <property type="entry name" value="Serralysin-like_metalloprot_C"/>
</dbReference>
<reference evidence="3 4" key="1">
    <citation type="submission" date="2017-11" db="EMBL/GenBank/DDBJ databases">
        <title>Bradyrhizobium forestalis sp. nov., an efficient nitrogen-fixing bacterium isolated from nodules of forest legume species in the Amazon.</title>
        <authorList>
            <person name="Costa E.M."/>
            <person name="Guimaraes A."/>
            <person name="Carvalho T.S."/>
            <person name="Rodrigues T.L."/>
            <person name="Ribeiro P.R.A."/>
            <person name="Lebbe L."/>
            <person name="Willems A."/>
            <person name="Moreira F.M.S."/>
        </authorList>
    </citation>
    <scope>NUCLEOTIDE SEQUENCE [LARGE SCALE GENOMIC DNA]</scope>
    <source>
        <strain evidence="3 4">INPA54B</strain>
    </source>
</reference>
<dbReference type="SUPFAM" id="SSF49313">
    <property type="entry name" value="Cadherin-like"/>
    <property type="match status" value="5"/>
</dbReference>
<comment type="caution">
    <text evidence="3">The sequence shown here is derived from an EMBL/GenBank/DDBJ whole genome shotgun (WGS) entry which is preliminary data.</text>
</comment>
<feature type="domain" description="Dystroglycan-type cadherin-like" evidence="2">
    <location>
        <begin position="108"/>
        <end position="204"/>
    </location>
</feature>
<evidence type="ECO:0000256" key="1">
    <source>
        <dbReference type="SAM" id="MobiDB-lite"/>
    </source>
</evidence>
<dbReference type="Proteomes" id="UP000231194">
    <property type="component" value="Unassembled WGS sequence"/>
</dbReference>
<keyword evidence="4" id="KW-1185">Reference proteome</keyword>
<dbReference type="GO" id="GO:0016020">
    <property type="term" value="C:membrane"/>
    <property type="evidence" value="ECO:0007669"/>
    <property type="project" value="InterPro"/>
</dbReference>
<feature type="non-terminal residue" evidence="3">
    <location>
        <position position="1"/>
    </location>
</feature>
<dbReference type="Pfam" id="PF00353">
    <property type="entry name" value="HemolysinCabind"/>
    <property type="match status" value="1"/>
</dbReference>
<dbReference type="PANTHER" id="PTHR39431:SF1">
    <property type="entry name" value="FRPA_C-RELATED PROTEIN"/>
    <property type="match status" value="1"/>
</dbReference>
<evidence type="ECO:0000313" key="3">
    <source>
        <dbReference type="EMBL" id="PJG55259.1"/>
    </source>
</evidence>
<dbReference type="Pfam" id="PF05345">
    <property type="entry name" value="He_PIG"/>
    <property type="match status" value="5"/>
</dbReference>
<dbReference type="GO" id="GO:0005509">
    <property type="term" value="F:calcium ion binding"/>
    <property type="evidence" value="ECO:0007669"/>
    <property type="project" value="InterPro"/>
</dbReference>
<sequence>LTITPVNDAPVLSVPLSDVNLPEDTALSYTIPTGRFTDVDGNTLTYSATLADGSPLPSWLTLTGTKFAGTPPLNFNGAIDIRVTASDGSLSASDVFTLTITPKNDAPVLSVPLPDVSSPEDTPLAITLPAGSFTDIDGDTLTYTATLSTGAALPAWLSFDGTTFTGTPPANYNGTLNIKVTARDGALSASDTFALTITPVNDAPVLSVPLSDVNLPEDTALSYTIPTGRFTDVDGNTLTYSATLADGSPRPSWLARTGTKFAGTPPLNFNGAIDIRGTASDGSLSASDVFTLTITPKNDAPVLSGPLPDVSSPEDTPLAITLPAGSFTDIDGDTLTYTATLSTGAALPAWLSFDGTTFTGTPPANYNGTISLKVTARDGALSASDIFALTITPVNDAPVVSVPRSDVNSAEDAAVSFTIPTGRFTDPDGNTLTYTATLADGSPLPSWLTLTGTRFAGSPPLNFNGAIDILVTASDGSLTASDVFTLTITPVNDKPVAANDGPFSVTHGDTLAIAGASLLANDTDIDGDNLAIVSVGAPPKGTVVIDGQGVSYTPDFGYEGSDSFTYTISDGVATATATVSLTISNAFEGWVVGTASNDTLVGDAVAPNSIYGAAGNDVITGGAAEDRLAGGAGTDTLNGNDGDDSFWGMAGNDTINGGNGTDTAYYNGVMSTYSIVTSAGSVQVTDNSTANGSDGIDTLTSIERLIFRNGETVTLAAPIILDLDGLGVETRTASQSSATFDIDGDGTADDTSWIGTTEAFLFLDRDRNGTVSGISELSFADDVAGARSDLEGLRAFDSNRDGMLSADDARFSCFNLWQDRNGDGSVQDGEILSLSAAGVRSINLAASATEGSWEFGSTVIVNHGNYTRTDGRTMDYADAALTQATVPHPPAANVPDAVTSAQTLASALEILSANPAPSIGEQFWRAMDAMRGSAVTDEPDATRGTTDAAVPSRARANPGSWVGCVASGEGATDQPPALLALMRQEMSAFGTNAGAADLAWRKDAAAHPMDFFA</sequence>
<dbReference type="SMART" id="SM00736">
    <property type="entry name" value="CADG"/>
    <property type="match status" value="5"/>
</dbReference>
<organism evidence="3 4">
    <name type="scientific">Bradyrhizobium forestalis</name>
    <dbReference type="NCBI Taxonomy" id="1419263"/>
    <lineage>
        <taxon>Bacteria</taxon>
        <taxon>Pseudomonadati</taxon>
        <taxon>Pseudomonadota</taxon>
        <taxon>Alphaproteobacteria</taxon>
        <taxon>Hyphomicrobiales</taxon>
        <taxon>Nitrobacteraceae</taxon>
        <taxon>Bradyrhizobium</taxon>
    </lineage>
</organism>
<dbReference type="Pfam" id="PF17963">
    <property type="entry name" value="Big_9"/>
    <property type="match status" value="1"/>
</dbReference>
<dbReference type="Gene3D" id="2.60.40.10">
    <property type="entry name" value="Immunoglobulins"/>
    <property type="match status" value="5"/>
</dbReference>
<dbReference type="InterPro" id="IPR006644">
    <property type="entry name" value="Cadg"/>
</dbReference>
<dbReference type="RefSeq" id="WP_158237558.1">
    <property type="nucleotide sequence ID" value="NZ_PGVG01000006.1"/>
</dbReference>
<feature type="domain" description="Dystroglycan-type cadherin-like" evidence="2">
    <location>
        <begin position="302"/>
        <end position="398"/>
    </location>
</feature>
<dbReference type="AlphaFoldDB" id="A0A2M8RBT9"/>
<dbReference type="Gene3D" id="2.150.10.10">
    <property type="entry name" value="Serralysin-like metalloprotease, C-terminal"/>
    <property type="match status" value="1"/>
</dbReference>
<name>A0A2M8RBT9_9BRAD</name>
<dbReference type="SUPFAM" id="SSF51120">
    <property type="entry name" value="beta-Roll"/>
    <property type="match status" value="1"/>
</dbReference>
<dbReference type="OrthoDB" id="6011995at2"/>
<protein>
    <recommendedName>
        <fullName evidence="2">Dystroglycan-type cadherin-like domain-containing protein</fullName>
    </recommendedName>
</protein>
<dbReference type="NCBIfam" id="NF012211">
    <property type="entry name" value="tand_rpt_95"/>
    <property type="match status" value="6"/>
</dbReference>
<feature type="domain" description="Dystroglycan-type cadherin-like" evidence="2">
    <location>
        <begin position="399"/>
        <end position="495"/>
    </location>
</feature>
<dbReference type="InterPro" id="IPR001343">
    <property type="entry name" value="Hemolysn_Ca-bd"/>
</dbReference>
<feature type="domain" description="Dystroglycan-type cadherin-like" evidence="2">
    <location>
        <begin position="11"/>
        <end position="107"/>
    </location>
</feature>
<evidence type="ECO:0000313" key="4">
    <source>
        <dbReference type="Proteomes" id="UP000231194"/>
    </source>
</evidence>
<dbReference type="PRINTS" id="PR00313">
    <property type="entry name" value="CABNDNGRPT"/>
</dbReference>
<feature type="domain" description="Dystroglycan-type cadherin-like" evidence="2">
    <location>
        <begin position="205"/>
        <end position="301"/>
    </location>
</feature>
<dbReference type="InterPro" id="IPR015919">
    <property type="entry name" value="Cadherin-like_sf"/>
</dbReference>
<gene>
    <name evidence="3" type="ORF">CVM73_09280</name>
</gene>
<dbReference type="InterPro" id="IPR013783">
    <property type="entry name" value="Ig-like_fold"/>
</dbReference>
<dbReference type="PANTHER" id="PTHR39431">
    <property type="entry name" value="FRPA/C-RELATED PROTEIN"/>
    <property type="match status" value="1"/>
</dbReference>
<accession>A0A2M8RBT9</accession>